<protein>
    <submittedName>
        <fullName evidence="2">Uncharacterized protein</fullName>
    </submittedName>
</protein>
<sequence>MDSSDDIVGGTIGCLRANGLAARPRDEGAHFTGSRGEGRQKWLKRRERWKRREAAESGAAQAGERGRCVRNGTPAASHAAGAR</sequence>
<comment type="caution">
    <text evidence="2">The sequence shown here is derived from an EMBL/GenBank/DDBJ whole genome shotgun (WGS) entry which is preliminary data.</text>
</comment>
<reference evidence="2" key="1">
    <citation type="submission" date="2019-11" db="EMBL/GenBank/DDBJ databases">
        <title>Burkholderia cenocepacia CF.</title>
        <authorList>
            <person name="Vianna E.F."/>
            <person name="Marques E.A."/>
            <person name="Albano R.M."/>
            <person name="Leao R.S."/>
        </authorList>
    </citation>
    <scope>NUCLEOTIDE SEQUENCE</scope>
    <source>
        <strain evidence="2">MS-2140</strain>
    </source>
</reference>
<organism evidence="2">
    <name type="scientific">Burkholderia cenocepacia</name>
    <dbReference type="NCBI Taxonomy" id="95486"/>
    <lineage>
        <taxon>Bacteria</taxon>
        <taxon>Pseudomonadati</taxon>
        <taxon>Pseudomonadota</taxon>
        <taxon>Betaproteobacteria</taxon>
        <taxon>Burkholderiales</taxon>
        <taxon>Burkholderiaceae</taxon>
        <taxon>Burkholderia</taxon>
        <taxon>Burkholderia cepacia complex</taxon>
    </lineage>
</organism>
<gene>
    <name evidence="2" type="ORF">GFJ35_02100</name>
</gene>
<feature type="region of interest" description="Disordered" evidence="1">
    <location>
        <begin position="24"/>
        <end position="83"/>
    </location>
</feature>
<evidence type="ECO:0000256" key="1">
    <source>
        <dbReference type="SAM" id="MobiDB-lite"/>
    </source>
</evidence>
<accession>A0A6B2M7F5</accession>
<dbReference type="AlphaFoldDB" id="A0A6B2M7F5"/>
<dbReference type="EMBL" id="JAAEAM010000002">
    <property type="protein sequence ID" value="NDV70879.1"/>
    <property type="molecule type" value="Genomic_DNA"/>
</dbReference>
<proteinExistence type="predicted"/>
<dbReference type="RefSeq" id="WP_163122275.1">
    <property type="nucleotide sequence ID" value="NZ_CAJPCZ010000004.1"/>
</dbReference>
<name>A0A6B2M7F5_9BURK</name>
<evidence type="ECO:0000313" key="2">
    <source>
        <dbReference type="EMBL" id="NDV70879.1"/>
    </source>
</evidence>